<dbReference type="Pfam" id="PF13193">
    <property type="entry name" value="AMP-binding_C"/>
    <property type="match status" value="1"/>
</dbReference>
<dbReference type="InterPro" id="IPR042099">
    <property type="entry name" value="ANL_N_sf"/>
</dbReference>
<dbReference type="InterPro" id="IPR000873">
    <property type="entry name" value="AMP-dep_synth/lig_dom"/>
</dbReference>
<reference evidence="5" key="1">
    <citation type="journal article" date="2019" name="Int. J. Syst. Evol. Microbiol.">
        <title>The Global Catalogue of Microorganisms (GCM) 10K type strain sequencing project: providing services to taxonomists for standard genome sequencing and annotation.</title>
        <authorList>
            <consortium name="The Broad Institute Genomics Platform"/>
            <consortium name="The Broad Institute Genome Sequencing Center for Infectious Disease"/>
            <person name="Wu L."/>
            <person name="Ma J."/>
        </authorList>
    </citation>
    <scope>NUCLEOTIDE SEQUENCE [LARGE SCALE GENOMIC DNA]</scope>
    <source>
        <strain evidence="5">JCM 17498</strain>
    </source>
</reference>
<protein>
    <recommendedName>
        <fullName evidence="6">4-coumarate--CoA ligase</fullName>
    </recommendedName>
</protein>
<gene>
    <name evidence="4" type="ORF">GCM10022268_11870</name>
</gene>
<feature type="domain" description="AMP-binding enzyme C-terminal" evidence="3">
    <location>
        <begin position="319"/>
        <end position="390"/>
    </location>
</feature>
<feature type="region of interest" description="Disordered" evidence="1">
    <location>
        <begin position="369"/>
        <end position="395"/>
    </location>
</feature>
<organism evidence="4 5">
    <name type="scientific">Sphingomonas cynarae</name>
    <dbReference type="NCBI Taxonomy" id="930197"/>
    <lineage>
        <taxon>Bacteria</taxon>
        <taxon>Pseudomonadati</taxon>
        <taxon>Pseudomonadota</taxon>
        <taxon>Alphaproteobacteria</taxon>
        <taxon>Sphingomonadales</taxon>
        <taxon>Sphingomonadaceae</taxon>
        <taxon>Sphingomonas</taxon>
    </lineage>
</organism>
<evidence type="ECO:0000313" key="4">
    <source>
        <dbReference type="EMBL" id="GAA3703889.1"/>
    </source>
</evidence>
<sequence length="395" mass="41869">MTSAALPRSVLSRSAVRRIACAVVTAELRRLREDGALPALPANGWPDPTPIGDEGLGLDSMEQLGALGALAEAFDLDDSLLGGDPPCLVGAWIDWIMLGHAAGDGRMTVRTSGSTGNPAPCNHAMADLLDEAAFLATCFPGRRRVVALVPAHHLYGIIWTALLPAALDVPVVVRTAGTALGLTAGDLVVAVPDQWQAMLRLTRRFPDDVVGVSSAGPLDDGLAAALPAAGLARLFDIYGSSETSGIALRELPSTAYDLLPRWRLLPDGGEDWRLGDRDGGVHALPDRIERVGDRAIRPVRRRDGAVQVAGHNVWPDRVAAVLREVDGVADAAVRLHGNGRLKAFVVPHGDHDPAGLSAKIDHAVTTRLTEPEHPKSLRFGPALPRNEMGKLKDWA</sequence>
<name>A0ABP7DCR0_9SPHN</name>
<dbReference type="EMBL" id="BAABBF010000002">
    <property type="protein sequence ID" value="GAA3703889.1"/>
    <property type="molecule type" value="Genomic_DNA"/>
</dbReference>
<evidence type="ECO:0000256" key="1">
    <source>
        <dbReference type="SAM" id="MobiDB-lite"/>
    </source>
</evidence>
<dbReference type="InterPro" id="IPR025110">
    <property type="entry name" value="AMP-bd_C"/>
</dbReference>
<dbReference type="RefSeq" id="WP_344692448.1">
    <property type="nucleotide sequence ID" value="NZ_BAABBF010000002.1"/>
</dbReference>
<dbReference type="Pfam" id="PF00501">
    <property type="entry name" value="AMP-binding"/>
    <property type="match status" value="1"/>
</dbReference>
<evidence type="ECO:0008006" key="6">
    <source>
        <dbReference type="Google" id="ProtNLM"/>
    </source>
</evidence>
<evidence type="ECO:0000259" key="3">
    <source>
        <dbReference type="Pfam" id="PF13193"/>
    </source>
</evidence>
<evidence type="ECO:0000313" key="5">
    <source>
        <dbReference type="Proteomes" id="UP001500523"/>
    </source>
</evidence>
<dbReference type="Gene3D" id="3.30.300.30">
    <property type="match status" value="1"/>
</dbReference>
<comment type="caution">
    <text evidence="4">The sequence shown here is derived from an EMBL/GenBank/DDBJ whole genome shotgun (WGS) entry which is preliminary data.</text>
</comment>
<dbReference type="InterPro" id="IPR045851">
    <property type="entry name" value="AMP-bd_C_sf"/>
</dbReference>
<evidence type="ECO:0000259" key="2">
    <source>
        <dbReference type="Pfam" id="PF00501"/>
    </source>
</evidence>
<dbReference type="Proteomes" id="UP001500523">
    <property type="component" value="Unassembled WGS sequence"/>
</dbReference>
<keyword evidence="5" id="KW-1185">Reference proteome</keyword>
<dbReference type="Gene3D" id="3.40.50.12780">
    <property type="entry name" value="N-terminal domain of ligase-like"/>
    <property type="match status" value="1"/>
</dbReference>
<feature type="domain" description="AMP-dependent synthetase/ligase" evidence="2">
    <location>
        <begin position="111"/>
        <end position="249"/>
    </location>
</feature>
<dbReference type="SUPFAM" id="SSF56801">
    <property type="entry name" value="Acetyl-CoA synthetase-like"/>
    <property type="match status" value="1"/>
</dbReference>
<accession>A0ABP7DCR0</accession>
<proteinExistence type="predicted"/>